<feature type="chain" id="PRO_5046319732" evidence="1">
    <location>
        <begin position="29"/>
        <end position="298"/>
    </location>
</feature>
<evidence type="ECO:0000256" key="1">
    <source>
        <dbReference type="SAM" id="SignalP"/>
    </source>
</evidence>
<dbReference type="RefSeq" id="WP_380565400.1">
    <property type="nucleotide sequence ID" value="NZ_JBEUKS010000005.1"/>
</dbReference>
<dbReference type="InterPro" id="IPR009003">
    <property type="entry name" value="Peptidase_S1_PA"/>
</dbReference>
<dbReference type="SUPFAM" id="SSF50494">
    <property type="entry name" value="Trypsin-like serine proteases"/>
    <property type="match status" value="1"/>
</dbReference>
<comment type="caution">
    <text evidence="2">The sequence shown here is derived from an EMBL/GenBank/DDBJ whole genome shotgun (WGS) entry which is preliminary data.</text>
</comment>
<dbReference type="InterPro" id="IPR043504">
    <property type="entry name" value="Peptidase_S1_PA_chymotrypsin"/>
</dbReference>
<keyword evidence="3" id="KW-1185">Reference proteome</keyword>
<proteinExistence type="predicted"/>
<evidence type="ECO:0000313" key="2">
    <source>
        <dbReference type="EMBL" id="MFC1439791.1"/>
    </source>
</evidence>
<keyword evidence="1" id="KW-0732">Signal</keyword>
<dbReference type="Pfam" id="PF13365">
    <property type="entry name" value="Trypsin_2"/>
    <property type="match status" value="1"/>
</dbReference>
<gene>
    <name evidence="2" type="ORF">ABUW04_16155</name>
</gene>
<feature type="signal peptide" evidence="1">
    <location>
        <begin position="1"/>
        <end position="28"/>
    </location>
</feature>
<reference evidence="2 3" key="1">
    <citation type="submission" date="2024-06" db="EMBL/GenBank/DDBJ databases">
        <authorList>
            <person name="Lee S.D."/>
        </authorList>
    </citation>
    <scope>NUCLEOTIDE SEQUENCE [LARGE SCALE GENOMIC DNA]</scope>
    <source>
        <strain evidence="2 3">N1-10</strain>
    </source>
</reference>
<organism evidence="2 3">
    <name type="scientific">Streptacidiphilus jeojiensis</name>
    <dbReference type="NCBI Taxonomy" id="3229225"/>
    <lineage>
        <taxon>Bacteria</taxon>
        <taxon>Bacillati</taxon>
        <taxon>Actinomycetota</taxon>
        <taxon>Actinomycetes</taxon>
        <taxon>Kitasatosporales</taxon>
        <taxon>Streptomycetaceae</taxon>
        <taxon>Streptacidiphilus</taxon>
    </lineage>
</organism>
<dbReference type="Proteomes" id="UP001592581">
    <property type="component" value="Unassembled WGS sequence"/>
</dbReference>
<dbReference type="GO" id="GO:0008233">
    <property type="term" value="F:peptidase activity"/>
    <property type="evidence" value="ECO:0007669"/>
    <property type="project" value="UniProtKB-KW"/>
</dbReference>
<name>A0ABV6XNE9_9ACTN</name>
<keyword evidence="2" id="KW-0645">Protease</keyword>
<evidence type="ECO:0000313" key="3">
    <source>
        <dbReference type="Proteomes" id="UP001592581"/>
    </source>
</evidence>
<dbReference type="GO" id="GO:0006508">
    <property type="term" value="P:proteolysis"/>
    <property type="evidence" value="ECO:0007669"/>
    <property type="project" value="UniProtKB-KW"/>
</dbReference>
<protein>
    <submittedName>
        <fullName evidence="2">Serine protease</fullName>
    </submittedName>
</protein>
<dbReference type="Gene3D" id="2.40.10.10">
    <property type="entry name" value="Trypsin-like serine proteases"/>
    <property type="match status" value="2"/>
</dbReference>
<dbReference type="EMBL" id="JBEUKS010000005">
    <property type="protein sequence ID" value="MFC1439791.1"/>
    <property type="molecule type" value="Genomic_DNA"/>
</dbReference>
<keyword evidence="2" id="KW-0378">Hydrolase</keyword>
<accession>A0ABV6XNE9</accession>
<sequence>MKHPLRATLAALVAAAGALLGLAGPAVAAPSQAPAPSYAPASAYARASAPAPAAVTVTYAGTVALDDCSGSLIAMPSSVSSDPALVMTNGHCLETGFLDPGQVVVDQASTRSFSLLSSTGRKLATLRAVKVAYATMTDTDITIYQLGKTYAQIQSSYGIAPLRLSATHPTAGAAIKVVSGYWKTTYSCSIDGFVYRLNESNWVWKDSVRYTSTCNTIGGTSGSPVIDTSTGLVVAVNNTGNEDGARCTLDNPCEVDQNGNVTVHQGTNYAEETYEIPACVASGNRFDLTLPGCTLPKP</sequence>